<dbReference type="SMART" id="SM00116">
    <property type="entry name" value="CBS"/>
    <property type="match status" value="2"/>
</dbReference>
<gene>
    <name evidence="4" type="ORF">NFC81_06825</name>
</gene>
<proteinExistence type="predicted"/>
<dbReference type="PROSITE" id="PS51371">
    <property type="entry name" value="CBS"/>
    <property type="match status" value="2"/>
</dbReference>
<dbReference type="Gene3D" id="3.10.580.10">
    <property type="entry name" value="CBS-domain"/>
    <property type="match status" value="1"/>
</dbReference>
<dbReference type="CDD" id="cd04629">
    <property type="entry name" value="CBS_pair_bac"/>
    <property type="match status" value="1"/>
</dbReference>
<feature type="domain" description="CBS" evidence="3">
    <location>
        <begin position="12"/>
        <end position="70"/>
    </location>
</feature>
<dbReference type="PANTHER" id="PTHR43080">
    <property type="entry name" value="CBS DOMAIN-CONTAINING PROTEIN CBSX3, MITOCHONDRIAL"/>
    <property type="match status" value="1"/>
</dbReference>
<dbReference type="EMBL" id="CP101717">
    <property type="protein sequence ID" value="WLD59487.1"/>
    <property type="molecule type" value="Genomic_DNA"/>
</dbReference>
<dbReference type="RefSeq" id="WP_304996779.1">
    <property type="nucleotide sequence ID" value="NZ_CP101717.1"/>
</dbReference>
<dbReference type="AlphaFoldDB" id="A0AB38YJR9"/>
<dbReference type="InterPro" id="IPR051257">
    <property type="entry name" value="Diverse_CBS-Domain"/>
</dbReference>
<evidence type="ECO:0000259" key="3">
    <source>
        <dbReference type="PROSITE" id="PS51371"/>
    </source>
</evidence>
<reference evidence="4" key="1">
    <citation type="submission" date="2022-07" db="EMBL/GenBank/DDBJ databases">
        <title>Complete genome sequence of Salinispirillum sp. LH10-3-1 capable of multiple carbohydrate inversion isolated from a soda lake.</title>
        <authorList>
            <person name="Liu J."/>
            <person name="Zhai Y."/>
            <person name="Zhang H."/>
            <person name="Yang H."/>
            <person name="Qu J."/>
            <person name="Li J."/>
        </authorList>
    </citation>
    <scope>NUCLEOTIDE SEQUENCE</scope>
    <source>
        <strain evidence="4">LH 10-3-1</strain>
    </source>
</reference>
<organism evidence="4">
    <name type="scientific">Salinispirillum sp. LH 10-3-1</name>
    <dbReference type="NCBI Taxonomy" id="2952525"/>
    <lineage>
        <taxon>Bacteria</taxon>
        <taxon>Pseudomonadati</taxon>
        <taxon>Pseudomonadota</taxon>
        <taxon>Gammaproteobacteria</taxon>
        <taxon>Oceanospirillales</taxon>
        <taxon>Saccharospirillaceae</taxon>
        <taxon>Salinispirillum</taxon>
    </lineage>
</organism>
<accession>A0AB38YJR9</accession>
<protein>
    <submittedName>
        <fullName evidence="4">CBS domain-containing protein</fullName>
    </submittedName>
</protein>
<evidence type="ECO:0000256" key="1">
    <source>
        <dbReference type="ARBA" id="ARBA00023122"/>
    </source>
</evidence>
<sequence length="132" mass="14655">MTVEAKTVAQYMITTHKTVRENSTVSEAVHQLLKAGLPGCVVVDALHHPVGFLSEQDCLRQMLEGRYHQSDSALVRDVMSQTIISVAPDMSIVELAQMMIQPKPKIYPVIDNGKLVGEIRRSDVLRALSESR</sequence>
<keyword evidence="1 2" id="KW-0129">CBS domain</keyword>
<dbReference type="InterPro" id="IPR000644">
    <property type="entry name" value="CBS_dom"/>
</dbReference>
<dbReference type="PANTHER" id="PTHR43080:SF2">
    <property type="entry name" value="CBS DOMAIN-CONTAINING PROTEIN"/>
    <property type="match status" value="1"/>
</dbReference>
<evidence type="ECO:0000313" key="4">
    <source>
        <dbReference type="EMBL" id="WLD59487.1"/>
    </source>
</evidence>
<dbReference type="Pfam" id="PF00571">
    <property type="entry name" value="CBS"/>
    <property type="match status" value="2"/>
</dbReference>
<dbReference type="InterPro" id="IPR044729">
    <property type="entry name" value="CBS_bac"/>
</dbReference>
<evidence type="ECO:0000256" key="2">
    <source>
        <dbReference type="PROSITE-ProRule" id="PRU00703"/>
    </source>
</evidence>
<dbReference type="InterPro" id="IPR046342">
    <property type="entry name" value="CBS_dom_sf"/>
</dbReference>
<name>A0AB38YJR9_9GAMM</name>
<feature type="domain" description="CBS" evidence="3">
    <location>
        <begin position="79"/>
        <end position="132"/>
    </location>
</feature>
<dbReference type="SUPFAM" id="SSF54631">
    <property type="entry name" value="CBS-domain pair"/>
    <property type="match status" value="1"/>
</dbReference>